<reference evidence="2 3" key="1">
    <citation type="submission" date="2017-08" db="EMBL/GenBank/DDBJ databases">
        <authorList>
            <person name="de Groot N.N."/>
        </authorList>
    </citation>
    <scope>NUCLEOTIDE SEQUENCE [LARGE SCALE GENOMIC DNA]</scope>
    <source>
        <strain evidence="2 3">USBA 352</strain>
    </source>
</reference>
<keyword evidence="1" id="KW-0472">Membrane</keyword>
<evidence type="ECO:0000313" key="3">
    <source>
        <dbReference type="Proteomes" id="UP000219331"/>
    </source>
</evidence>
<keyword evidence="1" id="KW-0812">Transmembrane</keyword>
<dbReference type="EMBL" id="OBML01000012">
    <property type="protein sequence ID" value="SOC22831.1"/>
    <property type="molecule type" value="Genomic_DNA"/>
</dbReference>
<gene>
    <name evidence="2" type="ORF">SAMN05421512_112154</name>
</gene>
<dbReference type="STRING" id="538381.GCA_001696535_00775"/>
<sequence>MSGDGNSSRAGDRPAVEWIVGGVSAVLVACIAAFLAYQAAFGDSVPPRLSVSVDRFEQVSNGTLVEVVVRNDGDRTAAGVVAQVAMADGQGQTIRKTIRFDYVPGHATRRGAFLLDDPQLSRAEVRPSIDGFTEP</sequence>
<proteinExistence type="predicted"/>
<dbReference type="RefSeq" id="WP_067216194.1">
    <property type="nucleotide sequence ID" value="NZ_JAJGNR010000001.1"/>
</dbReference>
<dbReference type="Proteomes" id="UP000219331">
    <property type="component" value="Unassembled WGS sequence"/>
</dbReference>
<feature type="transmembrane region" description="Helical" evidence="1">
    <location>
        <begin position="18"/>
        <end position="40"/>
    </location>
</feature>
<organism evidence="2 3">
    <name type="scientific">Stappia indica</name>
    <dbReference type="NCBI Taxonomy" id="538381"/>
    <lineage>
        <taxon>Bacteria</taxon>
        <taxon>Pseudomonadati</taxon>
        <taxon>Pseudomonadota</taxon>
        <taxon>Alphaproteobacteria</taxon>
        <taxon>Hyphomicrobiales</taxon>
        <taxon>Stappiaceae</taxon>
        <taxon>Stappia</taxon>
    </lineage>
</organism>
<dbReference type="AlphaFoldDB" id="A0A285TKA4"/>
<evidence type="ECO:0000256" key="1">
    <source>
        <dbReference type="SAM" id="Phobius"/>
    </source>
</evidence>
<keyword evidence="3" id="KW-1185">Reference proteome</keyword>
<keyword evidence="1" id="KW-1133">Transmembrane helix</keyword>
<dbReference type="OrthoDB" id="1445569at2"/>
<accession>A0A285TKA4</accession>
<protein>
    <submittedName>
        <fullName evidence="2">TIGR02588 family protein</fullName>
    </submittedName>
</protein>
<evidence type="ECO:0000313" key="2">
    <source>
        <dbReference type="EMBL" id="SOC22831.1"/>
    </source>
</evidence>
<name>A0A285TKA4_9HYPH</name>